<evidence type="ECO:0000313" key="16">
    <source>
        <dbReference type="Proteomes" id="UP000246278"/>
    </source>
</evidence>
<dbReference type="CDD" id="cd00077">
    <property type="entry name" value="HDc"/>
    <property type="match status" value="1"/>
</dbReference>
<name>A0A317T9M7_9CHLB</name>
<dbReference type="OrthoDB" id="9805698at2"/>
<dbReference type="InterPro" id="IPR003607">
    <property type="entry name" value="HD/PDEase_dom"/>
</dbReference>
<dbReference type="GO" id="GO:0003723">
    <property type="term" value="F:RNA binding"/>
    <property type="evidence" value="ECO:0007669"/>
    <property type="project" value="UniProtKB-KW"/>
</dbReference>
<dbReference type="Gene3D" id="1.10.3090.10">
    <property type="entry name" value="cca-adding enzyme, domain 2"/>
    <property type="match status" value="1"/>
</dbReference>
<dbReference type="PANTHER" id="PTHR47545:SF1">
    <property type="entry name" value="MULTIFUNCTIONAL CCA PROTEIN"/>
    <property type="match status" value="1"/>
</dbReference>
<evidence type="ECO:0000256" key="5">
    <source>
        <dbReference type="ARBA" id="ARBA00022723"/>
    </source>
</evidence>
<protein>
    <submittedName>
        <fullName evidence="15">tRNA nucleotidyltransferase</fullName>
    </submittedName>
</protein>
<dbReference type="PANTHER" id="PTHR47545">
    <property type="entry name" value="MULTIFUNCTIONAL CCA PROTEIN"/>
    <property type="match status" value="1"/>
</dbReference>
<dbReference type="Pfam" id="PF01966">
    <property type="entry name" value="HD"/>
    <property type="match status" value="1"/>
</dbReference>
<dbReference type="Gene3D" id="3.30.460.10">
    <property type="entry name" value="Beta Polymerase, domain 2"/>
    <property type="match status" value="1"/>
</dbReference>
<dbReference type="InterPro" id="IPR002646">
    <property type="entry name" value="PolA_pol_head_dom"/>
</dbReference>
<dbReference type="SUPFAM" id="SSF81891">
    <property type="entry name" value="Poly A polymerase C-terminal region-like"/>
    <property type="match status" value="1"/>
</dbReference>
<dbReference type="GO" id="GO:0046872">
    <property type="term" value="F:metal ion binding"/>
    <property type="evidence" value="ECO:0007669"/>
    <property type="project" value="UniProtKB-KW"/>
</dbReference>
<keyword evidence="3" id="KW-0819">tRNA processing</keyword>
<keyword evidence="8" id="KW-0067">ATP-binding</keyword>
<keyword evidence="2 11" id="KW-0808">Transferase</keyword>
<feature type="domain" description="Poly A polymerase head" evidence="12">
    <location>
        <begin position="30"/>
        <end position="161"/>
    </location>
</feature>
<comment type="similarity">
    <text evidence="11">Belongs to the tRNA nucleotidyltransferase/poly(A) polymerase family.</text>
</comment>
<evidence type="ECO:0000256" key="3">
    <source>
        <dbReference type="ARBA" id="ARBA00022694"/>
    </source>
</evidence>
<reference evidence="16" key="1">
    <citation type="submission" date="2017-10" db="EMBL/GenBank/DDBJ databases">
        <authorList>
            <person name="Gaisin V.A."/>
            <person name="Rysina M.S."/>
            <person name="Grouzdev D.S."/>
        </authorList>
    </citation>
    <scope>NUCLEOTIDE SEQUENCE [LARGE SCALE GENOMIC DNA]</scope>
    <source>
        <strain evidence="16">V1</strain>
    </source>
</reference>
<dbReference type="GO" id="GO:0042245">
    <property type="term" value="P:RNA repair"/>
    <property type="evidence" value="ECO:0007669"/>
    <property type="project" value="UniProtKB-KW"/>
</dbReference>
<keyword evidence="7" id="KW-0692">RNA repair</keyword>
<dbReference type="InterPro" id="IPR006674">
    <property type="entry name" value="HD_domain"/>
</dbReference>
<comment type="cofactor">
    <cofactor evidence="1">
        <name>Mg(2+)</name>
        <dbReference type="ChEBI" id="CHEBI:18420"/>
    </cofactor>
</comment>
<dbReference type="GO" id="GO:0016779">
    <property type="term" value="F:nucleotidyltransferase activity"/>
    <property type="evidence" value="ECO:0007669"/>
    <property type="project" value="UniProtKB-KW"/>
</dbReference>
<evidence type="ECO:0000259" key="12">
    <source>
        <dbReference type="Pfam" id="PF01743"/>
    </source>
</evidence>
<evidence type="ECO:0000259" key="13">
    <source>
        <dbReference type="Pfam" id="PF01966"/>
    </source>
</evidence>
<evidence type="ECO:0000256" key="8">
    <source>
        <dbReference type="ARBA" id="ARBA00022840"/>
    </source>
</evidence>
<keyword evidence="5" id="KW-0479">Metal-binding</keyword>
<dbReference type="RefSeq" id="WP_110022165.1">
    <property type="nucleotide sequence ID" value="NZ_PDNZ01000001.1"/>
</dbReference>
<keyword evidence="6" id="KW-0547">Nucleotide-binding</keyword>
<gene>
    <name evidence="15" type="ORF">CR164_01645</name>
</gene>
<evidence type="ECO:0000259" key="14">
    <source>
        <dbReference type="Pfam" id="PF12627"/>
    </source>
</evidence>
<evidence type="ECO:0000256" key="4">
    <source>
        <dbReference type="ARBA" id="ARBA00022695"/>
    </source>
</evidence>
<accession>A0A317T9M7</accession>
<evidence type="ECO:0000256" key="11">
    <source>
        <dbReference type="RuleBase" id="RU003953"/>
    </source>
</evidence>
<evidence type="ECO:0000256" key="2">
    <source>
        <dbReference type="ARBA" id="ARBA00022679"/>
    </source>
</evidence>
<dbReference type="InterPro" id="IPR006675">
    <property type="entry name" value="HDIG_dom"/>
</dbReference>
<evidence type="ECO:0000256" key="6">
    <source>
        <dbReference type="ARBA" id="ARBA00022741"/>
    </source>
</evidence>
<dbReference type="EMBL" id="PDNZ01000001">
    <property type="protein sequence ID" value="PWW83285.1"/>
    <property type="molecule type" value="Genomic_DNA"/>
</dbReference>
<dbReference type="GO" id="GO:0005524">
    <property type="term" value="F:ATP binding"/>
    <property type="evidence" value="ECO:0007669"/>
    <property type="project" value="UniProtKB-KW"/>
</dbReference>
<dbReference type="AlphaFoldDB" id="A0A317T9M7"/>
<dbReference type="Pfam" id="PF01743">
    <property type="entry name" value="PolyA_pol"/>
    <property type="match status" value="1"/>
</dbReference>
<dbReference type="SUPFAM" id="SSF81301">
    <property type="entry name" value="Nucleotidyltransferase"/>
    <property type="match status" value="1"/>
</dbReference>
<dbReference type="Pfam" id="PF12627">
    <property type="entry name" value="PolyA_pol_RNAbd"/>
    <property type="match status" value="1"/>
</dbReference>
<evidence type="ECO:0000256" key="9">
    <source>
        <dbReference type="ARBA" id="ARBA00022842"/>
    </source>
</evidence>
<comment type="caution">
    <text evidence="15">The sequence shown here is derived from an EMBL/GenBank/DDBJ whole genome shotgun (WGS) entry which is preliminary data.</text>
</comment>
<evidence type="ECO:0000313" key="15">
    <source>
        <dbReference type="EMBL" id="PWW83285.1"/>
    </source>
</evidence>
<dbReference type="NCBIfam" id="TIGR00277">
    <property type="entry name" value="HDIG"/>
    <property type="match status" value="1"/>
</dbReference>
<keyword evidence="4" id="KW-0548">Nucleotidyltransferase</keyword>
<dbReference type="InterPro" id="IPR032828">
    <property type="entry name" value="PolyA_RNA-bd"/>
</dbReference>
<dbReference type="GO" id="GO:0008033">
    <property type="term" value="P:tRNA processing"/>
    <property type="evidence" value="ECO:0007669"/>
    <property type="project" value="UniProtKB-KW"/>
</dbReference>
<evidence type="ECO:0000256" key="10">
    <source>
        <dbReference type="ARBA" id="ARBA00022884"/>
    </source>
</evidence>
<feature type="domain" description="HD" evidence="13">
    <location>
        <begin position="268"/>
        <end position="383"/>
    </location>
</feature>
<keyword evidence="9" id="KW-0460">Magnesium</keyword>
<keyword evidence="10 11" id="KW-0694">RNA-binding</keyword>
<dbReference type="InterPro" id="IPR043519">
    <property type="entry name" value="NT_sf"/>
</dbReference>
<organism evidence="15 16">
    <name type="scientific">Prosthecochloris marina</name>
    <dbReference type="NCBI Taxonomy" id="2017681"/>
    <lineage>
        <taxon>Bacteria</taxon>
        <taxon>Pseudomonadati</taxon>
        <taxon>Chlorobiota</taxon>
        <taxon>Chlorobiia</taxon>
        <taxon>Chlorobiales</taxon>
        <taxon>Chlorobiaceae</taxon>
        <taxon>Prosthecochloris</taxon>
    </lineage>
</organism>
<keyword evidence="16" id="KW-1185">Reference proteome</keyword>
<evidence type="ECO:0000256" key="7">
    <source>
        <dbReference type="ARBA" id="ARBA00022800"/>
    </source>
</evidence>
<sequence>MSCKEKLPYNALPDILYRIGDIADRSDTPCYLVGGYVRDVLMRKTSQDIDIMIIGEPVPFAKTIKQELKGRNFVVFERFRTVRLELETHDSGTILLEIVGARKESYNADSRKPITEIGSLEDDLSRRDFSINAMAVPLNQENRNCLIDLFDGYGDLRKKILKTPLEPEKTFSDDPLRMMRAARFSSQLDFQLDRKTMTAMSSMAERIRIVSKERVSVEFLKIIASPKPSVGLMILYKTGILHEIFPELTAMAGVEQVDGLGHKDTLLHTFQVVDKLSENSDNPWLRIAALLHDIAKPLTKRFSKSSGWTFHGHEVVGTKLARKIFNSMRWPLEPLPYVQKMIRLHHRPIPLSKGEITDSAVRRLMYEAGEDLDDLMKLCRADVTSKNPGKVKRIMNNFNIVERKITEVAEKDLLAKWRPPIDGCDIMKALGLSEGRIVGIIKKKMEAAVIEGEIPYNREAALDYIKKTYREMQNSQQAAISKK</sequence>
<dbReference type="Proteomes" id="UP000246278">
    <property type="component" value="Unassembled WGS sequence"/>
</dbReference>
<dbReference type="CDD" id="cd05398">
    <property type="entry name" value="NT_ClassII-CCAase"/>
    <property type="match status" value="1"/>
</dbReference>
<dbReference type="InterPro" id="IPR050124">
    <property type="entry name" value="tRNA_CCA-adding_enzyme"/>
</dbReference>
<evidence type="ECO:0000256" key="1">
    <source>
        <dbReference type="ARBA" id="ARBA00001946"/>
    </source>
</evidence>
<feature type="domain" description="tRNA nucleotidyltransferase/poly(A) polymerase RNA and SrmB- binding" evidence="14">
    <location>
        <begin position="189"/>
        <end position="250"/>
    </location>
</feature>
<dbReference type="Gene3D" id="1.10.246.80">
    <property type="match status" value="1"/>
</dbReference>
<proteinExistence type="inferred from homology"/>